<sequence>MNTYVKIADMIATDMADPELINLMEDCKDIWLNKVYPELCDNPNLLRSDDCKLASFPKILAGVSFIFGNHYLGLTYLITSLRIQPNDMVVYAAVLKWACILGEFDVVKMYAKNHRFPQNRQDALADFICVCRHFCDFFDSSPLSHADVNEKLDSLMIVDKKFLSLECAPLQSFYGRQLIHKIFSIAALMPNADVRKYNDYNYHMKMSTECSLSVLLANNEKFMEVETMIPLFHHTDISGSEAFLIDALALTDVCVTEMAYCQALIESGCINNCESRVICAFTIGTKIAVSPLRILEPLNMLHYIKLRTANDHDKLKGIRAITSLLLGRVFEDQNRTIISPFRLKLLEENHSFEVQTADQSFTNKSPVSNTIPFSKHQEYCTCFICFEIMHNSNFFVQKRYSNLLLDNLSLIACKNNIDKIRSSGGILLQKEQTLLYKTLFIDNKSFNNFFCRLPLITNVCIIICNCLLINPDMPEHEKTLLCNMVIRNANIFPLHLRSYWLLARQLKRKCEYLHRFPWLNESENNETVRYGEDIERFDNIRYEAANDFILFEHIFFLDWRRRICLYLGVELLEDDPWQSAFYFIESLGTSLREYLRIKNQSPLDLRLDNPEALKGEVQNFPGDFTYIQLVLDDSDVVWLIRCSANFAPIVLPITRFENGNIPERFLKILVDNDNSMKKYDAPDYWEVRESMEKKMEELVLDVEKVWFGFLKCLLLPFGDINSQRLANIVMEVRDVLREIGLHGFRAKFLAMLFFHADYHDWFFVFRVFCFLQRDTLKFCTQEVFENLVNEFSQYRDSFERYLKKDKYIVLAVSQELSSYPWESLPVIKCNTIITRIQTLHFFVRLLIKSQRKVPFYVNTEKSYCVIEAGNENLSSTLIRMSNELNVNSFLEAECLTPEQYQFLNFIGKCDIFLFIGHGYGGTNGFALRNSKCRAVPILMGCSSVRIKDEGRGFDGEAVVHDYIIAGAPSVIGCLWMVSDGELDKFLIKFIELCIPEWSNRINSFTFKCKVSKDDATVRTYPLRLMMKALVEARKACRLPLLTGAAVVAYGFPVMADPAPLEEYFNSREININTESNNN</sequence>
<evidence type="ECO:0000313" key="2">
    <source>
        <dbReference type="WBParaSite" id="ES5_v2.g12586.t1"/>
    </source>
</evidence>
<dbReference type="Proteomes" id="UP000887579">
    <property type="component" value="Unplaced"/>
</dbReference>
<organism evidence="1 2">
    <name type="scientific">Panagrolaimus sp. ES5</name>
    <dbReference type="NCBI Taxonomy" id="591445"/>
    <lineage>
        <taxon>Eukaryota</taxon>
        <taxon>Metazoa</taxon>
        <taxon>Ecdysozoa</taxon>
        <taxon>Nematoda</taxon>
        <taxon>Chromadorea</taxon>
        <taxon>Rhabditida</taxon>
        <taxon>Tylenchina</taxon>
        <taxon>Panagrolaimomorpha</taxon>
        <taxon>Panagrolaimoidea</taxon>
        <taxon>Panagrolaimidae</taxon>
        <taxon>Panagrolaimus</taxon>
    </lineage>
</organism>
<evidence type="ECO:0000313" key="1">
    <source>
        <dbReference type="Proteomes" id="UP000887579"/>
    </source>
</evidence>
<reference evidence="2" key="1">
    <citation type="submission" date="2022-11" db="UniProtKB">
        <authorList>
            <consortium name="WormBaseParasite"/>
        </authorList>
    </citation>
    <scope>IDENTIFICATION</scope>
</reference>
<name>A0AC34F650_9BILA</name>
<accession>A0AC34F650</accession>
<dbReference type="WBParaSite" id="ES5_v2.g12586.t1">
    <property type="protein sequence ID" value="ES5_v2.g12586.t1"/>
    <property type="gene ID" value="ES5_v2.g12586"/>
</dbReference>
<proteinExistence type="predicted"/>
<protein>
    <submittedName>
        <fullName evidence="2">Separase</fullName>
    </submittedName>
</protein>